<feature type="domain" description="EAL" evidence="2">
    <location>
        <begin position="544"/>
        <end position="797"/>
    </location>
</feature>
<dbReference type="EMBL" id="JABBFW010000016">
    <property type="protein sequence ID" value="NML17239.1"/>
    <property type="molecule type" value="Genomic_DNA"/>
</dbReference>
<dbReference type="NCBIfam" id="TIGR00254">
    <property type="entry name" value="GGDEF"/>
    <property type="match status" value="1"/>
</dbReference>
<dbReference type="SUPFAM" id="SSF55073">
    <property type="entry name" value="Nucleotide cyclase"/>
    <property type="match status" value="1"/>
</dbReference>
<dbReference type="Proteomes" id="UP000574067">
    <property type="component" value="Unassembled WGS sequence"/>
</dbReference>
<dbReference type="SMART" id="SM00065">
    <property type="entry name" value="GAF"/>
    <property type="match status" value="1"/>
</dbReference>
<dbReference type="CDD" id="cd01948">
    <property type="entry name" value="EAL"/>
    <property type="match status" value="1"/>
</dbReference>
<dbReference type="Gene3D" id="3.30.70.270">
    <property type="match status" value="1"/>
</dbReference>
<dbReference type="InterPro" id="IPR035919">
    <property type="entry name" value="EAL_sf"/>
</dbReference>
<dbReference type="Gene3D" id="3.20.20.450">
    <property type="entry name" value="EAL domain"/>
    <property type="match status" value="1"/>
</dbReference>
<evidence type="ECO:0000313" key="4">
    <source>
        <dbReference type="EMBL" id="NML17239.1"/>
    </source>
</evidence>
<accession>A0A848FFZ8</accession>
<protein>
    <submittedName>
        <fullName evidence="4">EAL domain-containing protein</fullName>
    </submittedName>
</protein>
<organism evidence="4 5">
    <name type="scientific">Azohydromonas caseinilytica</name>
    <dbReference type="NCBI Taxonomy" id="2728836"/>
    <lineage>
        <taxon>Bacteria</taxon>
        <taxon>Pseudomonadati</taxon>
        <taxon>Pseudomonadota</taxon>
        <taxon>Betaproteobacteria</taxon>
        <taxon>Burkholderiales</taxon>
        <taxon>Sphaerotilaceae</taxon>
        <taxon>Azohydromonas</taxon>
    </lineage>
</organism>
<gene>
    <name evidence="4" type="ORF">HHL10_19885</name>
</gene>
<name>A0A848FFZ8_9BURK</name>
<keyword evidence="1" id="KW-0175">Coiled coil</keyword>
<dbReference type="InterPro" id="IPR001633">
    <property type="entry name" value="EAL_dom"/>
</dbReference>
<dbReference type="InterPro" id="IPR043128">
    <property type="entry name" value="Rev_trsase/Diguanyl_cyclase"/>
</dbReference>
<evidence type="ECO:0000259" key="3">
    <source>
        <dbReference type="PROSITE" id="PS50887"/>
    </source>
</evidence>
<dbReference type="InterPro" id="IPR003018">
    <property type="entry name" value="GAF"/>
</dbReference>
<dbReference type="Pfam" id="PF00563">
    <property type="entry name" value="EAL"/>
    <property type="match status" value="1"/>
</dbReference>
<dbReference type="CDD" id="cd01949">
    <property type="entry name" value="GGDEF"/>
    <property type="match status" value="1"/>
</dbReference>
<dbReference type="PROSITE" id="PS50883">
    <property type="entry name" value="EAL"/>
    <property type="match status" value="1"/>
</dbReference>
<dbReference type="InterPro" id="IPR000160">
    <property type="entry name" value="GGDEF_dom"/>
</dbReference>
<dbReference type="AlphaFoldDB" id="A0A848FFZ8"/>
<keyword evidence="5" id="KW-1185">Reference proteome</keyword>
<dbReference type="PROSITE" id="PS50887">
    <property type="entry name" value="GGDEF"/>
    <property type="match status" value="1"/>
</dbReference>
<dbReference type="InterPro" id="IPR050706">
    <property type="entry name" value="Cyclic-di-GMP_PDE-like"/>
</dbReference>
<dbReference type="PANTHER" id="PTHR33121">
    <property type="entry name" value="CYCLIC DI-GMP PHOSPHODIESTERASE PDEF"/>
    <property type="match status" value="1"/>
</dbReference>
<dbReference type="SUPFAM" id="SSF55781">
    <property type="entry name" value="GAF domain-like"/>
    <property type="match status" value="2"/>
</dbReference>
<dbReference type="InterPro" id="IPR029787">
    <property type="entry name" value="Nucleotide_cyclase"/>
</dbReference>
<dbReference type="PANTHER" id="PTHR33121:SF71">
    <property type="entry name" value="OXYGEN SENSOR PROTEIN DOSP"/>
    <property type="match status" value="1"/>
</dbReference>
<reference evidence="4 5" key="1">
    <citation type="submission" date="2020-04" db="EMBL/GenBank/DDBJ databases">
        <title>Azohydromonas sp. isolated from soil.</title>
        <authorList>
            <person name="Dahal R.H."/>
        </authorList>
    </citation>
    <scope>NUCLEOTIDE SEQUENCE [LARGE SCALE GENOMIC DNA]</scope>
    <source>
        <strain evidence="4 5">G-1-1-14</strain>
    </source>
</reference>
<comment type="caution">
    <text evidence="4">The sequence shown here is derived from an EMBL/GenBank/DDBJ whole genome shotgun (WGS) entry which is preliminary data.</text>
</comment>
<dbReference type="SMART" id="SM00267">
    <property type="entry name" value="GGDEF"/>
    <property type="match status" value="1"/>
</dbReference>
<dbReference type="SMART" id="SM00052">
    <property type="entry name" value="EAL"/>
    <property type="match status" value="1"/>
</dbReference>
<evidence type="ECO:0000313" key="5">
    <source>
        <dbReference type="Proteomes" id="UP000574067"/>
    </source>
</evidence>
<dbReference type="SUPFAM" id="SSF141868">
    <property type="entry name" value="EAL domain-like"/>
    <property type="match status" value="1"/>
</dbReference>
<dbReference type="Gene3D" id="3.30.450.40">
    <property type="match status" value="2"/>
</dbReference>
<dbReference type="Pfam" id="PF00990">
    <property type="entry name" value="GGDEF"/>
    <property type="match status" value="1"/>
</dbReference>
<dbReference type="Pfam" id="PF13185">
    <property type="entry name" value="GAF_2"/>
    <property type="match status" value="2"/>
</dbReference>
<evidence type="ECO:0000256" key="1">
    <source>
        <dbReference type="SAM" id="Coils"/>
    </source>
</evidence>
<feature type="coiled-coil region" evidence="1">
    <location>
        <begin position="179"/>
        <end position="216"/>
    </location>
</feature>
<proteinExistence type="predicted"/>
<dbReference type="InterPro" id="IPR029016">
    <property type="entry name" value="GAF-like_dom_sf"/>
</dbReference>
<feature type="domain" description="GGDEF" evidence="3">
    <location>
        <begin position="404"/>
        <end position="535"/>
    </location>
</feature>
<dbReference type="GO" id="GO:0071111">
    <property type="term" value="F:cyclic-guanylate-specific phosphodiesterase activity"/>
    <property type="evidence" value="ECO:0007669"/>
    <property type="project" value="InterPro"/>
</dbReference>
<evidence type="ECO:0000259" key="2">
    <source>
        <dbReference type="PROSITE" id="PS50883"/>
    </source>
</evidence>
<sequence>MASNGSGTEEYERLARALRTLSGCHRALLRATDEPSLLREVCRLVVEEAGYRLARIGRAEHDAQQSVTVLAQAGLDPEAAEVAALRWSDTEQGGSATGQAIRSGRPCVIRDALDEPFPPLWRDFCRRHGIGSLLSLPLRIQGEVFGALTIAAPETDAFNGSERQVLDEVADDLAFGLEVLRLRQHREQAEGELRRLHRALRTRASVNRALAQAQDETALLHELCRVVVDDCRYELAWIAYLDDDGGLRPMAQAGCGEVQMAPRRRWGATEAARAVVRRLRGGGPVILRELARNAAYPFPEEARERGYGAVVVLPLSVEGALAGSLHIVALDADAFDAQEVELLLATTADLGYGLGALRQRVRAAAAEERLRRLALTDAVTGLPNRERLRALLEEAIAAARREHRPLAFLRVGLEHFRDINETLGSAEVDAFVHAVAQRLEQAVGAAGQLGRLLEAEFAVLLPRAGAEPARALAHRLLTALYEPIEIQGLLLDARASVGLSLFPGHGTDADALMRRAGIALTQARGSGNSVALFKGGLDRECARRMALMSELRGAIERDELMLWCQPKLQVKSGRVCGAEALVRWKHPRLGMVSPGDFIKHAENTGLITPLTYWMLDAALRQLYAWHEQGEWQPLSINLSARDLHDPKLLERVEGALATWGAEPGWIEFELTESALMLDPTAALETLSRLKRLELRLAIDDYGTGYSSLAYLRQLPVDTLKIDQSFVHGMQRDQGCEAIVHSTIELAHSLGLSVIAEGVEDQATLTRLDALACDMAQGYCISRPLPAEEFKGWWMQKARH</sequence>
<dbReference type="RefSeq" id="WP_169162146.1">
    <property type="nucleotide sequence ID" value="NZ_JABBFW010000016.1"/>
</dbReference>